<dbReference type="SMART" id="SM00903">
    <property type="entry name" value="Flavin_Reduct"/>
    <property type="match status" value="1"/>
</dbReference>
<evidence type="ECO:0000313" key="5">
    <source>
        <dbReference type="Proteomes" id="UP000799753"/>
    </source>
</evidence>
<dbReference type="Gene3D" id="2.30.110.10">
    <property type="entry name" value="Electron Transport, Fmn-binding Protein, Chain A"/>
    <property type="match status" value="1"/>
</dbReference>
<dbReference type="Proteomes" id="UP000799753">
    <property type="component" value="Unassembled WGS sequence"/>
</dbReference>
<accession>A0A6A6S0D9</accession>
<feature type="region of interest" description="Disordered" evidence="2">
    <location>
        <begin position="786"/>
        <end position="814"/>
    </location>
</feature>
<dbReference type="EMBL" id="MU006783">
    <property type="protein sequence ID" value="KAF2641299.1"/>
    <property type="molecule type" value="Genomic_DNA"/>
</dbReference>
<keyword evidence="5" id="KW-1185">Reference proteome</keyword>
<dbReference type="InterPro" id="IPR050268">
    <property type="entry name" value="NADH-dep_flavin_reductase"/>
</dbReference>
<dbReference type="InterPro" id="IPR002563">
    <property type="entry name" value="Flavin_Rdtase-like_dom"/>
</dbReference>
<reference evidence="4" key="1">
    <citation type="journal article" date="2020" name="Stud. Mycol.">
        <title>101 Dothideomycetes genomes: a test case for predicting lifestyles and emergence of pathogens.</title>
        <authorList>
            <person name="Haridas S."/>
            <person name="Albert R."/>
            <person name="Binder M."/>
            <person name="Bloem J."/>
            <person name="Labutti K."/>
            <person name="Salamov A."/>
            <person name="Andreopoulos B."/>
            <person name="Baker S."/>
            <person name="Barry K."/>
            <person name="Bills G."/>
            <person name="Bluhm B."/>
            <person name="Cannon C."/>
            <person name="Castanera R."/>
            <person name="Culley D."/>
            <person name="Daum C."/>
            <person name="Ezra D."/>
            <person name="Gonzalez J."/>
            <person name="Henrissat B."/>
            <person name="Kuo A."/>
            <person name="Liang C."/>
            <person name="Lipzen A."/>
            <person name="Lutzoni F."/>
            <person name="Magnuson J."/>
            <person name="Mondo S."/>
            <person name="Nolan M."/>
            <person name="Ohm R."/>
            <person name="Pangilinan J."/>
            <person name="Park H.-J."/>
            <person name="Ramirez L."/>
            <person name="Alfaro M."/>
            <person name="Sun H."/>
            <person name="Tritt A."/>
            <person name="Yoshinaga Y."/>
            <person name="Zwiers L.-H."/>
            <person name="Turgeon B."/>
            <person name="Goodwin S."/>
            <person name="Spatafora J."/>
            <person name="Crous P."/>
            <person name="Grigoriev I."/>
        </authorList>
    </citation>
    <scope>NUCLEOTIDE SEQUENCE</scope>
    <source>
        <strain evidence="4">CBS 473.64</strain>
    </source>
</reference>
<dbReference type="PANTHER" id="PTHR30466:SF1">
    <property type="entry name" value="FMN REDUCTASE (NADH) RUTF"/>
    <property type="match status" value="1"/>
</dbReference>
<dbReference type="PANTHER" id="PTHR30466">
    <property type="entry name" value="FLAVIN REDUCTASE"/>
    <property type="match status" value="1"/>
</dbReference>
<gene>
    <name evidence="4" type="ORF">P280DRAFT_549034</name>
</gene>
<feature type="region of interest" description="Disordered" evidence="2">
    <location>
        <begin position="54"/>
        <end position="92"/>
    </location>
</feature>
<dbReference type="InterPro" id="IPR012349">
    <property type="entry name" value="Split_barrel_FMN-bd"/>
</dbReference>
<dbReference type="GO" id="GO:0042602">
    <property type="term" value="F:riboflavin reductase (NADPH) activity"/>
    <property type="evidence" value="ECO:0007669"/>
    <property type="project" value="TreeGrafter"/>
</dbReference>
<dbReference type="AlphaFoldDB" id="A0A6A6S0D9"/>
<sequence length="880" mass="99547">MAPSQRPATRFFAAFYRWNCHAHRTRCIYSAARHPRHQYAPPRIAAHQKLRPYTPTRAFGQSPTREETLGEEHGLRKGTEAQEEATVQPKELEESWLDTVPDEDAVEYDVRHHVRTGALRSLMRRVPSSVVIITAAATDPETNMPIPLGTALSSFNTVSLDPPYVSFNIKYPSQTLDAIRANASFRAHFLDDGLRSAQIVDTFTRGNNPDTFKQRRLRTQFIQFSPRQGLKLKSTHVIATLQCELSQEVTVADHVIVVAKVATLESTSTANSTIIYHDGIYKRNNGTRLPVTKPDAQAIRNTNIYWEYPLLLGETERQDFVERLKTHIFTNRKYLNMDVALAINTLRADLDIPTGTLGVNLYALLHECKEQVSGNTDRGNTRQVPVLSDFWGHCGPRDIASIVERARKFVQSDPLVLNLHWRAFYEYIGIDPRSSNVLASDILEPLRAEHLVGPNDMITRPNIVGIDNGGRDSTLEVLEFVETRLREILKSVNYETAIQLRYQELVQDIGRDEGWAFAYLNRIRPRVLCEVFPEVFSEKFVDIRGEVSPEEARVALARIVHAMIFANPSTAYYKLSKPKSETLRSLGIHPMVSGIDTDFIFGKLTHILYSTASHNALLSAVDEAVKPYFYTHTIYWDDLISRARGLVQKHTLQVVHWSREDLLAAMGIDHRTKVRTPLSSNRPHLLYGHMLPTIFAKELKAQYGKGTPEENEAIATFLQTNFSYKIQNNTSSHTSIPPLSQSQSPSDDMISEMHGAMMQNLNIHVRKGDVARQEIEEAMRDFGTYRESERNRRVKGAAKKKPSKMRQERPTTRSHGFVDKETGMIVNESGLKDNEVIGTKVNEESGIIYRYSEQAFFADHEDESKGDGAEADGKNGGPGR</sequence>
<feature type="domain" description="Flavin reductase like" evidence="3">
    <location>
        <begin position="123"/>
        <end position="283"/>
    </location>
</feature>
<feature type="region of interest" description="Disordered" evidence="2">
    <location>
        <begin position="859"/>
        <end position="880"/>
    </location>
</feature>
<proteinExistence type="predicted"/>
<dbReference type="SUPFAM" id="SSF50475">
    <property type="entry name" value="FMN-binding split barrel"/>
    <property type="match status" value="1"/>
</dbReference>
<dbReference type="Pfam" id="PF01613">
    <property type="entry name" value="Flavin_Reduct"/>
    <property type="match status" value="1"/>
</dbReference>
<keyword evidence="1" id="KW-0560">Oxidoreductase</keyword>
<feature type="compositionally biased region" description="Basic and acidic residues" evidence="2">
    <location>
        <begin position="64"/>
        <end position="80"/>
    </location>
</feature>
<feature type="compositionally biased region" description="Basic and acidic residues" evidence="2">
    <location>
        <begin position="805"/>
        <end position="814"/>
    </location>
</feature>
<feature type="compositionally biased region" description="Basic residues" evidence="2">
    <location>
        <begin position="792"/>
        <end position="804"/>
    </location>
</feature>
<evidence type="ECO:0000256" key="1">
    <source>
        <dbReference type="ARBA" id="ARBA00023002"/>
    </source>
</evidence>
<evidence type="ECO:0000313" key="4">
    <source>
        <dbReference type="EMBL" id="KAF2641299.1"/>
    </source>
</evidence>
<name>A0A6A6S0D9_9PLEO</name>
<dbReference type="GO" id="GO:0010181">
    <property type="term" value="F:FMN binding"/>
    <property type="evidence" value="ECO:0007669"/>
    <property type="project" value="InterPro"/>
</dbReference>
<organism evidence="4 5">
    <name type="scientific">Massarina eburnea CBS 473.64</name>
    <dbReference type="NCBI Taxonomy" id="1395130"/>
    <lineage>
        <taxon>Eukaryota</taxon>
        <taxon>Fungi</taxon>
        <taxon>Dikarya</taxon>
        <taxon>Ascomycota</taxon>
        <taxon>Pezizomycotina</taxon>
        <taxon>Dothideomycetes</taxon>
        <taxon>Pleosporomycetidae</taxon>
        <taxon>Pleosporales</taxon>
        <taxon>Massarineae</taxon>
        <taxon>Massarinaceae</taxon>
        <taxon>Massarina</taxon>
    </lineage>
</organism>
<evidence type="ECO:0000259" key="3">
    <source>
        <dbReference type="SMART" id="SM00903"/>
    </source>
</evidence>
<dbReference type="OrthoDB" id="2015405at2759"/>
<feature type="compositionally biased region" description="Basic and acidic residues" evidence="2">
    <location>
        <begin position="859"/>
        <end position="873"/>
    </location>
</feature>
<protein>
    <recommendedName>
        <fullName evidence="3">Flavin reductase like domain-containing protein</fullName>
    </recommendedName>
</protein>
<evidence type="ECO:0000256" key="2">
    <source>
        <dbReference type="SAM" id="MobiDB-lite"/>
    </source>
</evidence>